<dbReference type="OrthoDB" id="7551987at2759"/>
<evidence type="ECO:0000313" key="2">
    <source>
        <dbReference type="Proteomes" id="UP000288716"/>
    </source>
</evidence>
<dbReference type="AlphaFoldDB" id="A0A443RFG2"/>
<dbReference type="STRING" id="299467.A0A443RFG2"/>
<organism evidence="1 2">
    <name type="scientific">Leptotrombidium deliense</name>
    <dbReference type="NCBI Taxonomy" id="299467"/>
    <lineage>
        <taxon>Eukaryota</taxon>
        <taxon>Metazoa</taxon>
        <taxon>Ecdysozoa</taxon>
        <taxon>Arthropoda</taxon>
        <taxon>Chelicerata</taxon>
        <taxon>Arachnida</taxon>
        <taxon>Acari</taxon>
        <taxon>Acariformes</taxon>
        <taxon>Trombidiformes</taxon>
        <taxon>Prostigmata</taxon>
        <taxon>Anystina</taxon>
        <taxon>Parasitengona</taxon>
        <taxon>Trombiculoidea</taxon>
        <taxon>Trombiculidae</taxon>
        <taxon>Leptotrombidium</taxon>
    </lineage>
</organism>
<keyword evidence="2" id="KW-1185">Reference proteome</keyword>
<gene>
    <name evidence="1" type="ORF">B4U80_00123</name>
</gene>
<sequence length="91" mass="10486">WHSAFNKAVGKSHPRLYQFIDTLKNQQLEFEIVARQVDNGESTVSLRRKYIQLNEKIKKLTDMFDSGSKSRIEYLDSIGYNVAKCKTGSTN</sequence>
<dbReference type="EMBL" id="NCKV01048031">
    <property type="protein sequence ID" value="RWS14022.1"/>
    <property type="molecule type" value="Genomic_DNA"/>
</dbReference>
<evidence type="ECO:0000313" key="1">
    <source>
        <dbReference type="EMBL" id="RWS14022.1"/>
    </source>
</evidence>
<name>A0A443RFG2_9ACAR</name>
<dbReference type="VEuPathDB" id="VectorBase:LDEU014028"/>
<reference evidence="1 2" key="1">
    <citation type="journal article" date="2018" name="Gigascience">
        <title>Genomes of trombidid mites reveal novel predicted allergens and laterally-transferred genes associated with secondary metabolism.</title>
        <authorList>
            <person name="Dong X."/>
            <person name="Chaisiri K."/>
            <person name="Xia D."/>
            <person name="Armstrong S.D."/>
            <person name="Fang Y."/>
            <person name="Donnelly M.J."/>
            <person name="Kadowaki T."/>
            <person name="McGarry J.W."/>
            <person name="Darby A.C."/>
            <person name="Makepeace B.L."/>
        </authorList>
    </citation>
    <scope>NUCLEOTIDE SEQUENCE [LARGE SCALE GENOMIC DNA]</scope>
    <source>
        <strain evidence="1">UoL-UT</strain>
    </source>
</reference>
<accession>A0A443RFG2</accession>
<proteinExistence type="predicted"/>
<protein>
    <submittedName>
        <fullName evidence="1">Uncharacterized protein</fullName>
    </submittedName>
</protein>
<feature type="non-terminal residue" evidence="1">
    <location>
        <position position="91"/>
    </location>
</feature>
<feature type="non-terminal residue" evidence="1">
    <location>
        <position position="1"/>
    </location>
</feature>
<dbReference type="Proteomes" id="UP000288716">
    <property type="component" value="Unassembled WGS sequence"/>
</dbReference>
<comment type="caution">
    <text evidence="1">The sequence shown here is derived from an EMBL/GenBank/DDBJ whole genome shotgun (WGS) entry which is preliminary data.</text>
</comment>